<comment type="caution">
    <text evidence="7">The sequence shown here is derived from an EMBL/GenBank/DDBJ whole genome shotgun (WGS) entry which is preliminary data.</text>
</comment>
<dbReference type="GO" id="GO:0009765">
    <property type="term" value="P:photosynthesis, light harvesting"/>
    <property type="evidence" value="ECO:0007669"/>
    <property type="project" value="InterPro"/>
</dbReference>
<feature type="binding site" evidence="5">
    <location>
        <position position="262"/>
    </location>
    <ligand>
        <name>chlorophyll a</name>
        <dbReference type="ChEBI" id="CHEBI:58416"/>
        <label>1</label>
    </ligand>
</feature>
<feature type="binding site" evidence="5">
    <location>
        <position position="158"/>
    </location>
    <ligand>
        <name>chlorophyll a</name>
        <dbReference type="ChEBI" id="CHEBI:58416"/>
        <label>1</label>
    </ligand>
</feature>
<comment type="subcellular location">
    <subcellularLocation>
        <location evidence="1">Plastid</location>
        <location evidence="1">Chloroplast</location>
    </subcellularLocation>
</comment>
<keyword evidence="5" id="KW-0157">Chromophore</keyword>
<feature type="binding site" evidence="5">
    <location>
        <position position="127"/>
    </location>
    <ligand>
        <name>chlorophyll a</name>
        <dbReference type="ChEBI" id="CHEBI:58416"/>
        <label>1</label>
    </ligand>
</feature>
<evidence type="ECO:0000256" key="1">
    <source>
        <dbReference type="ARBA" id="ARBA00004229"/>
    </source>
</evidence>
<feature type="non-terminal residue" evidence="7">
    <location>
        <position position="1"/>
    </location>
</feature>
<proteinExistence type="predicted"/>
<dbReference type="PANTHER" id="PTHR21649">
    <property type="entry name" value="CHLOROPHYLL A/B BINDING PROTEIN"/>
    <property type="match status" value="1"/>
</dbReference>
<feature type="compositionally biased region" description="Low complexity" evidence="6">
    <location>
        <begin position="304"/>
        <end position="318"/>
    </location>
</feature>
<dbReference type="Pfam" id="PF00504">
    <property type="entry name" value="Chloroa_b-bind"/>
    <property type="match status" value="1"/>
</dbReference>
<dbReference type="AlphaFoldDB" id="A0A812N5W7"/>
<evidence type="ECO:0000313" key="7">
    <source>
        <dbReference type="EMBL" id="CAE7304087.1"/>
    </source>
</evidence>
<dbReference type="OrthoDB" id="423598at2759"/>
<dbReference type="GO" id="GO:0016168">
    <property type="term" value="F:chlorophyll binding"/>
    <property type="evidence" value="ECO:0007669"/>
    <property type="project" value="UniProtKB-KW"/>
</dbReference>
<keyword evidence="3" id="KW-0602">Photosynthesis</keyword>
<feature type="binding site" evidence="5">
    <location>
        <position position="258"/>
    </location>
    <ligand>
        <name>chlorophyll a</name>
        <dbReference type="ChEBI" id="CHEBI:58416"/>
        <label>6</label>
    </ligand>
</feature>
<dbReference type="Proteomes" id="UP000649617">
    <property type="component" value="Unassembled WGS sequence"/>
</dbReference>
<keyword evidence="5" id="KW-0148">Chlorophyll</keyword>
<keyword evidence="4" id="KW-0934">Plastid</keyword>
<keyword evidence="2" id="KW-0150">Chloroplast</keyword>
<dbReference type="InterPro" id="IPR001344">
    <property type="entry name" value="Chloro_AB-bd_pln"/>
</dbReference>
<feature type="binding site" evidence="5">
    <location>
        <position position="264"/>
    </location>
    <ligand>
        <name>chlorophyll a</name>
        <dbReference type="ChEBI" id="CHEBI:58416"/>
        <label>1</label>
    </ligand>
</feature>
<evidence type="ECO:0000313" key="8">
    <source>
        <dbReference type="Proteomes" id="UP000649617"/>
    </source>
</evidence>
<feature type="region of interest" description="Disordered" evidence="6">
    <location>
        <begin position="296"/>
        <end position="318"/>
    </location>
</feature>
<feature type="binding site" evidence="5">
    <location>
        <position position="161"/>
    </location>
    <ligand>
        <name>chlorophyll a</name>
        <dbReference type="ChEBI" id="CHEBI:58416"/>
        <label>1</label>
    </ligand>
</feature>
<dbReference type="GO" id="GO:0009507">
    <property type="term" value="C:chloroplast"/>
    <property type="evidence" value="ECO:0007669"/>
    <property type="project" value="UniProtKB-SubCell"/>
</dbReference>
<feature type="binding site" evidence="5">
    <location>
        <position position="133"/>
    </location>
    <ligand>
        <name>chlorophyll a</name>
        <dbReference type="ChEBI" id="CHEBI:58416"/>
        <label>1</label>
    </ligand>
</feature>
<evidence type="ECO:0000256" key="5">
    <source>
        <dbReference type="PIRSR" id="PIRSR601344-1"/>
    </source>
</evidence>
<feature type="binding site" description="axial binding residue" evidence="5">
    <location>
        <position position="163"/>
    </location>
    <ligand>
        <name>chlorophyll b</name>
        <dbReference type="ChEBI" id="CHEBI:61721"/>
        <label>1</label>
    </ligand>
    <ligandPart>
        <name>Mg</name>
        <dbReference type="ChEBI" id="CHEBI:25107"/>
    </ligandPart>
</feature>
<feature type="binding site" evidence="5">
    <location>
        <position position="194"/>
    </location>
    <ligand>
        <name>chlorophyll a</name>
        <dbReference type="ChEBI" id="CHEBI:58416"/>
        <label>1</label>
    </ligand>
</feature>
<accession>A0A812N5W7</accession>
<name>A0A812N5W7_SYMPI</name>
<dbReference type="EMBL" id="CAJNIZ010010649">
    <property type="protein sequence ID" value="CAE7304087.1"/>
    <property type="molecule type" value="Genomic_DNA"/>
</dbReference>
<feature type="binding site" evidence="5">
    <location>
        <position position="259"/>
    </location>
    <ligand>
        <name>chlorophyll a</name>
        <dbReference type="ChEBI" id="CHEBI:58416"/>
        <label>1</label>
    </ligand>
</feature>
<keyword evidence="8" id="KW-1185">Reference proteome</keyword>
<dbReference type="SUPFAM" id="SSF103511">
    <property type="entry name" value="Chlorophyll a-b binding protein"/>
    <property type="match status" value="1"/>
</dbReference>
<evidence type="ECO:0000256" key="6">
    <source>
        <dbReference type="SAM" id="MobiDB-lite"/>
    </source>
</evidence>
<dbReference type="GO" id="GO:0016020">
    <property type="term" value="C:membrane"/>
    <property type="evidence" value="ECO:0007669"/>
    <property type="project" value="InterPro"/>
</dbReference>
<protein>
    <submittedName>
        <fullName evidence="7">LHCSR3.1 protein</fullName>
    </submittedName>
</protein>
<dbReference type="InterPro" id="IPR022796">
    <property type="entry name" value="Chloroa_b-bind"/>
</dbReference>
<sequence>MEVAFVAPISGAAAPTLARNHASTSGPQASSWPLAPTALCAAAFAGLAAGRKRTARRAEQELATLPKHMQPVDMNKEYPAYVKGKNESHLMPQLVGDWGTPLPGSYKECMTMIGPDVEVGLSKGTPWDPMGWSKLYDRNFEFNGNMVFPHVQWLRESELKHGRCAMLAVVGIFAQGATHIPGYPEAPWYEALKQCYDHPQGIVGLGIAQISAFAMIIEGKFFPKDSWIGQMDREPGDLGFDPLKLAKDAESMQAMQMKELKNGRLAMMAFLSCVVGHYMPGSVPGVSALPRETVAESSPAFCGTTASKSESTSKTAAR</sequence>
<dbReference type="Gene3D" id="1.10.3460.10">
    <property type="entry name" value="Chlorophyll a/b binding protein domain"/>
    <property type="match status" value="1"/>
</dbReference>
<evidence type="ECO:0000256" key="2">
    <source>
        <dbReference type="ARBA" id="ARBA00022528"/>
    </source>
</evidence>
<evidence type="ECO:0000256" key="4">
    <source>
        <dbReference type="ARBA" id="ARBA00022640"/>
    </source>
</evidence>
<reference evidence="7" key="1">
    <citation type="submission" date="2021-02" db="EMBL/GenBank/DDBJ databases">
        <authorList>
            <person name="Dougan E. K."/>
            <person name="Rhodes N."/>
            <person name="Thang M."/>
            <person name="Chan C."/>
        </authorList>
    </citation>
    <scope>NUCLEOTIDE SEQUENCE</scope>
</reference>
<evidence type="ECO:0000256" key="3">
    <source>
        <dbReference type="ARBA" id="ARBA00022531"/>
    </source>
</evidence>
<organism evidence="7 8">
    <name type="scientific">Symbiodinium pilosum</name>
    <name type="common">Dinoflagellate</name>
    <dbReference type="NCBI Taxonomy" id="2952"/>
    <lineage>
        <taxon>Eukaryota</taxon>
        <taxon>Sar</taxon>
        <taxon>Alveolata</taxon>
        <taxon>Dinophyceae</taxon>
        <taxon>Suessiales</taxon>
        <taxon>Symbiodiniaceae</taxon>
        <taxon>Symbiodinium</taxon>
    </lineage>
</organism>
<gene>
    <name evidence="7" type="primary">LHCSR3.1</name>
    <name evidence="7" type="ORF">SPIL2461_LOCUS6870</name>
</gene>